<accession>A0A1G9LI37</accession>
<name>A0A1G9LI37_9GAMM</name>
<dbReference type="InterPro" id="IPR013399">
    <property type="entry name" value="CRISPR-assoc_prot_Csy3"/>
</dbReference>
<evidence type="ECO:0000313" key="2">
    <source>
        <dbReference type="Proteomes" id="UP000198654"/>
    </source>
</evidence>
<protein>
    <submittedName>
        <fullName evidence="1">CRISPR-associated protein Csy3</fullName>
    </submittedName>
</protein>
<organism evidence="1 2">
    <name type="scientific">Modicisalibacter muralis</name>
    <dbReference type="NCBI Taxonomy" id="119000"/>
    <lineage>
        <taxon>Bacteria</taxon>
        <taxon>Pseudomonadati</taxon>
        <taxon>Pseudomonadota</taxon>
        <taxon>Gammaproteobacteria</taxon>
        <taxon>Oceanospirillales</taxon>
        <taxon>Halomonadaceae</taxon>
        <taxon>Modicisalibacter</taxon>
    </lineage>
</organism>
<dbReference type="STRING" id="119000.SAMN05661010_02097"/>
<gene>
    <name evidence="1" type="ORF">SAMN05661010_02097</name>
</gene>
<proteinExistence type="predicted"/>
<reference evidence="1 2" key="1">
    <citation type="submission" date="2016-10" db="EMBL/GenBank/DDBJ databases">
        <authorList>
            <person name="de Groot N.N."/>
        </authorList>
    </citation>
    <scope>NUCLEOTIDE SEQUENCE [LARGE SCALE GENOMIC DNA]</scope>
    <source>
        <strain evidence="1 2">DSM 14789</strain>
    </source>
</reference>
<dbReference type="RefSeq" id="WP_175488779.1">
    <property type="nucleotide sequence ID" value="NZ_FNGI01000005.1"/>
</dbReference>
<dbReference type="NCBIfam" id="TIGR02566">
    <property type="entry name" value="cas_Csy3"/>
    <property type="match status" value="1"/>
</dbReference>
<dbReference type="AlphaFoldDB" id="A0A1G9LI37"/>
<dbReference type="Pfam" id="PF09615">
    <property type="entry name" value="Cas_Csy3"/>
    <property type="match status" value="1"/>
</dbReference>
<sequence length="347" mass="39302">MIELARNLSYQRSLSPGKAVFFYKTKDSEFEPLEAESNRLRGVKCSFSEAYSGKGEVKNGDAVRKLPFGNPIFIESCFAPPLVEHIYCRFSLRAESNVMQPLVCSDLNLAEHLKDLAIRYRDAGGFDELARRYCINLMSGAWLWNNQRSRDIEVSIKVPESEDDLAVSNLHRQGGDPLHWDDNSREVLEILSSGMSRSFHDSQVYWFADITAKIRVEFCQEIFPSQVFMDRSDVRGMPTKQLAKVAMSDGRSAVCFTSTKVGAALQMVDNWWEKDAENSLRVGEYGADSEFLIARRSPATGRDFYSILMTSDGLLENFNRERNVSPDYHYLMAVLAKGGMFQRGKSG</sequence>
<dbReference type="Proteomes" id="UP000198654">
    <property type="component" value="Unassembled WGS sequence"/>
</dbReference>
<keyword evidence="2" id="KW-1185">Reference proteome</keyword>
<evidence type="ECO:0000313" key="1">
    <source>
        <dbReference type="EMBL" id="SDL61453.1"/>
    </source>
</evidence>
<dbReference type="EMBL" id="FNGI01000005">
    <property type="protein sequence ID" value="SDL61453.1"/>
    <property type="molecule type" value="Genomic_DNA"/>
</dbReference>